<gene>
    <name evidence="2" type="ORF">KPL37_03190</name>
</gene>
<feature type="transmembrane region" description="Helical" evidence="1">
    <location>
        <begin position="40"/>
        <end position="58"/>
    </location>
</feature>
<evidence type="ECO:0000313" key="3">
    <source>
        <dbReference type="Proteomes" id="UP000776252"/>
    </source>
</evidence>
<keyword evidence="1" id="KW-0812">Transmembrane</keyword>
<proteinExistence type="predicted"/>
<keyword evidence="1" id="KW-1133">Transmembrane helix</keyword>
<sequence>MEYTKGKNVISKLFKSALTIGAVIVLVIAIPYIAIFVIRALFAIAVFSVLVWYSLKLVKGVKKFMKKSSIKNETTTKSNIFSNDMDMKNNTDINYEDSVIIDVDYKNVI</sequence>
<dbReference type="RefSeq" id="WP_216145987.1">
    <property type="nucleotide sequence ID" value="NZ_JAHLDV010000004.1"/>
</dbReference>
<organism evidence="2 3">
    <name type="scientific">Clostridium frigoris</name>
    <dbReference type="NCBI Taxonomy" id="205327"/>
    <lineage>
        <taxon>Bacteria</taxon>
        <taxon>Bacillati</taxon>
        <taxon>Bacillota</taxon>
        <taxon>Clostridia</taxon>
        <taxon>Eubacteriales</taxon>
        <taxon>Clostridiaceae</taxon>
        <taxon>Clostridium</taxon>
    </lineage>
</organism>
<evidence type="ECO:0000313" key="2">
    <source>
        <dbReference type="EMBL" id="MBU3158779.1"/>
    </source>
</evidence>
<keyword evidence="1" id="KW-0472">Membrane</keyword>
<accession>A0ABS6BPE0</accession>
<evidence type="ECO:0000256" key="1">
    <source>
        <dbReference type="SAM" id="Phobius"/>
    </source>
</evidence>
<dbReference type="Proteomes" id="UP000776252">
    <property type="component" value="Unassembled WGS sequence"/>
</dbReference>
<dbReference type="EMBL" id="JAHLDV010000004">
    <property type="protein sequence ID" value="MBU3158779.1"/>
    <property type="molecule type" value="Genomic_DNA"/>
</dbReference>
<keyword evidence="3" id="KW-1185">Reference proteome</keyword>
<protein>
    <submittedName>
        <fullName evidence="2">Uncharacterized protein</fullName>
    </submittedName>
</protein>
<feature type="transmembrane region" description="Helical" evidence="1">
    <location>
        <begin position="12"/>
        <end position="34"/>
    </location>
</feature>
<name>A0ABS6BPE0_9CLOT</name>
<reference evidence="2 3" key="1">
    <citation type="submission" date="2021-06" db="EMBL/GenBank/DDBJ databases">
        <title>Clostridia strains as spoilage organisms.</title>
        <authorList>
            <person name="Wambui J."/>
            <person name="Stephan R."/>
            <person name="Stevens M.J.A."/>
        </authorList>
    </citation>
    <scope>NUCLEOTIDE SEQUENCE [LARGE SCALE GENOMIC DNA]</scope>
    <source>
        <strain evidence="2 3">DSM 14204</strain>
    </source>
</reference>
<comment type="caution">
    <text evidence="2">The sequence shown here is derived from an EMBL/GenBank/DDBJ whole genome shotgun (WGS) entry which is preliminary data.</text>
</comment>